<accession>A0AAV2H630</accession>
<dbReference type="InterPro" id="IPR000719">
    <property type="entry name" value="Prot_kinase_dom"/>
</dbReference>
<dbReference type="InterPro" id="IPR050122">
    <property type="entry name" value="RTK"/>
</dbReference>
<keyword evidence="3" id="KW-0808">Transferase</keyword>
<evidence type="ECO:0000256" key="4">
    <source>
        <dbReference type="ARBA" id="ARBA00022741"/>
    </source>
</evidence>
<dbReference type="EMBL" id="CAXITT010000039">
    <property type="protein sequence ID" value="CAL1528842.1"/>
    <property type="molecule type" value="Genomic_DNA"/>
</dbReference>
<dbReference type="GO" id="GO:0007169">
    <property type="term" value="P:cell surface receptor protein tyrosine kinase signaling pathway"/>
    <property type="evidence" value="ECO:0007669"/>
    <property type="project" value="TreeGrafter"/>
</dbReference>
<evidence type="ECO:0000256" key="1">
    <source>
        <dbReference type="ARBA" id="ARBA00004167"/>
    </source>
</evidence>
<protein>
    <recommendedName>
        <fullName evidence="12">Protein kinase domain-containing protein</fullName>
    </recommendedName>
</protein>
<dbReference type="CDD" id="cd00192">
    <property type="entry name" value="PTKc"/>
    <property type="match status" value="1"/>
</dbReference>
<keyword evidence="6 9" id="KW-0067">ATP-binding</keyword>
<dbReference type="Proteomes" id="UP001497497">
    <property type="component" value="Unassembled WGS sequence"/>
</dbReference>
<evidence type="ECO:0000256" key="9">
    <source>
        <dbReference type="PROSITE-ProRule" id="PRU10141"/>
    </source>
</evidence>
<dbReference type="GO" id="GO:0007399">
    <property type="term" value="P:nervous system development"/>
    <property type="evidence" value="ECO:0007669"/>
    <property type="project" value="TreeGrafter"/>
</dbReference>
<evidence type="ECO:0000256" key="11">
    <source>
        <dbReference type="SAM" id="Phobius"/>
    </source>
</evidence>
<keyword evidence="5" id="KW-0418">Kinase</keyword>
<evidence type="ECO:0000256" key="2">
    <source>
        <dbReference type="ARBA" id="ARBA00022553"/>
    </source>
</evidence>
<comment type="subcellular location">
    <subcellularLocation>
        <location evidence="1">Membrane</location>
        <topology evidence="1">Single-pass membrane protein</topology>
    </subcellularLocation>
</comment>
<keyword evidence="7" id="KW-0829">Tyrosine-protein kinase</keyword>
<feature type="region of interest" description="Disordered" evidence="10">
    <location>
        <begin position="114"/>
        <end position="133"/>
    </location>
</feature>
<feature type="region of interest" description="Disordered" evidence="10">
    <location>
        <begin position="745"/>
        <end position="769"/>
    </location>
</feature>
<dbReference type="GO" id="GO:0043235">
    <property type="term" value="C:receptor complex"/>
    <property type="evidence" value="ECO:0007669"/>
    <property type="project" value="TreeGrafter"/>
</dbReference>
<evidence type="ECO:0000313" key="14">
    <source>
        <dbReference type="Proteomes" id="UP001497497"/>
    </source>
</evidence>
<proteinExistence type="predicted"/>
<evidence type="ECO:0000256" key="6">
    <source>
        <dbReference type="ARBA" id="ARBA00022840"/>
    </source>
</evidence>
<dbReference type="InterPro" id="IPR011009">
    <property type="entry name" value="Kinase-like_dom_sf"/>
</dbReference>
<evidence type="ECO:0000256" key="3">
    <source>
        <dbReference type="ARBA" id="ARBA00022679"/>
    </source>
</evidence>
<dbReference type="PROSITE" id="PS50011">
    <property type="entry name" value="PROTEIN_KINASE_DOM"/>
    <property type="match status" value="1"/>
</dbReference>
<dbReference type="Gene3D" id="3.30.200.20">
    <property type="entry name" value="Phosphorylase Kinase, domain 1"/>
    <property type="match status" value="1"/>
</dbReference>
<evidence type="ECO:0000259" key="12">
    <source>
        <dbReference type="PROSITE" id="PS50011"/>
    </source>
</evidence>
<dbReference type="AlphaFoldDB" id="A0AAV2H630"/>
<keyword evidence="11" id="KW-0812">Transmembrane</keyword>
<evidence type="ECO:0000256" key="5">
    <source>
        <dbReference type="ARBA" id="ARBA00022777"/>
    </source>
</evidence>
<feature type="domain" description="Protein kinase" evidence="12">
    <location>
        <begin position="286"/>
        <end position="546"/>
    </location>
</feature>
<dbReference type="PROSITE" id="PS00107">
    <property type="entry name" value="PROTEIN_KINASE_ATP"/>
    <property type="match status" value="1"/>
</dbReference>
<feature type="binding site" evidence="9">
    <location>
        <position position="319"/>
    </location>
    <ligand>
        <name>ATP</name>
        <dbReference type="ChEBI" id="CHEBI:30616"/>
    </ligand>
</feature>
<keyword evidence="4 9" id="KW-0547">Nucleotide-binding</keyword>
<comment type="caution">
    <text evidence="13">The sequence shown here is derived from an EMBL/GenBank/DDBJ whole genome shotgun (WGS) entry which is preliminary data.</text>
</comment>
<dbReference type="PRINTS" id="PR00109">
    <property type="entry name" value="TYRKINASE"/>
</dbReference>
<organism evidence="13 14">
    <name type="scientific">Lymnaea stagnalis</name>
    <name type="common">Great pond snail</name>
    <name type="synonym">Helix stagnalis</name>
    <dbReference type="NCBI Taxonomy" id="6523"/>
    <lineage>
        <taxon>Eukaryota</taxon>
        <taxon>Metazoa</taxon>
        <taxon>Spiralia</taxon>
        <taxon>Lophotrochozoa</taxon>
        <taxon>Mollusca</taxon>
        <taxon>Gastropoda</taxon>
        <taxon>Heterobranchia</taxon>
        <taxon>Euthyneura</taxon>
        <taxon>Panpulmonata</taxon>
        <taxon>Hygrophila</taxon>
        <taxon>Lymnaeoidea</taxon>
        <taxon>Lymnaeidae</taxon>
        <taxon>Lymnaea</taxon>
    </lineage>
</organism>
<evidence type="ECO:0000256" key="10">
    <source>
        <dbReference type="SAM" id="MobiDB-lite"/>
    </source>
</evidence>
<comment type="catalytic activity">
    <reaction evidence="8">
        <text>L-tyrosyl-[protein] + ATP = O-phospho-L-tyrosyl-[protein] + ADP + H(+)</text>
        <dbReference type="Rhea" id="RHEA:10596"/>
        <dbReference type="Rhea" id="RHEA-COMP:10136"/>
        <dbReference type="Rhea" id="RHEA-COMP:20101"/>
        <dbReference type="ChEBI" id="CHEBI:15378"/>
        <dbReference type="ChEBI" id="CHEBI:30616"/>
        <dbReference type="ChEBI" id="CHEBI:46858"/>
        <dbReference type="ChEBI" id="CHEBI:61978"/>
        <dbReference type="ChEBI" id="CHEBI:456216"/>
        <dbReference type="EC" id="2.7.10.1"/>
    </reaction>
</comment>
<keyword evidence="2" id="KW-0597">Phosphoprotein</keyword>
<evidence type="ECO:0000256" key="8">
    <source>
        <dbReference type="ARBA" id="ARBA00051243"/>
    </source>
</evidence>
<dbReference type="SMART" id="SM00219">
    <property type="entry name" value="TyrKc"/>
    <property type="match status" value="1"/>
</dbReference>
<keyword evidence="11" id="KW-0472">Membrane</keyword>
<dbReference type="Gene3D" id="1.10.510.10">
    <property type="entry name" value="Transferase(Phosphotransferase) domain 1"/>
    <property type="match status" value="1"/>
</dbReference>
<dbReference type="GO" id="GO:0005886">
    <property type="term" value="C:plasma membrane"/>
    <property type="evidence" value="ECO:0007669"/>
    <property type="project" value="TreeGrafter"/>
</dbReference>
<reference evidence="13 14" key="1">
    <citation type="submission" date="2024-04" db="EMBL/GenBank/DDBJ databases">
        <authorList>
            <consortium name="Genoscope - CEA"/>
            <person name="William W."/>
        </authorList>
    </citation>
    <scope>NUCLEOTIDE SEQUENCE [LARGE SCALE GENOMIC DNA]</scope>
</reference>
<dbReference type="FunFam" id="1.10.510.10:FF:000554">
    <property type="entry name" value="Predicted protein"/>
    <property type="match status" value="1"/>
</dbReference>
<dbReference type="InterPro" id="IPR020635">
    <property type="entry name" value="Tyr_kinase_cat_dom"/>
</dbReference>
<dbReference type="PROSITE" id="PS00109">
    <property type="entry name" value="PROTEIN_KINASE_TYR"/>
    <property type="match status" value="1"/>
</dbReference>
<dbReference type="InterPro" id="IPR001245">
    <property type="entry name" value="Ser-Thr/Tyr_kinase_cat_dom"/>
</dbReference>
<feature type="compositionally biased region" description="Basic and acidic residues" evidence="10">
    <location>
        <begin position="759"/>
        <end position="768"/>
    </location>
</feature>
<dbReference type="GO" id="GO:0005524">
    <property type="term" value="F:ATP binding"/>
    <property type="evidence" value="ECO:0007669"/>
    <property type="project" value="UniProtKB-UniRule"/>
</dbReference>
<dbReference type="InterPro" id="IPR008266">
    <property type="entry name" value="Tyr_kinase_AS"/>
</dbReference>
<keyword evidence="11" id="KW-1133">Transmembrane helix</keyword>
<feature type="transmembrane region" description="Helical" evidence="11">
    <location>
        <begin position="206"/>
        <end position="228"/>
    </location>
</feature>
<gene>
    <name evidence="13" type="ORF">GSLYS_00003012001</name>
</gene>
<sequence>MTCQTPNVHKMTQSYFRKNKPEIYVTANLVMKTDDVVINFNASNVISIYRDPNFKNLSSLQCFSSSKNQTLNIKGDHFSEFISSRVSVTTASQEKCQMKYVNGSFMECHTHVNKINNQNPDNKRDTSTETTTPEYVSGSHYGLGVLSGQTLSLTKPDRHKGKTTTPSLASTTKTPKPICPLTVQIGNLKVQLIEVKGTDPNHSWHIMFYLIPLAVIVVLVALVLALTLKLKNLKSMKEKQMYLHFTEANSGCGRDSCQTLKQILDSVAPGDDGKDMNTLIVDLDLLTVGKCIGSGNFGCVYEGLLTLDAGLPPQTVAIKALQDPFSNSIDLLGFLQEALIMKDFHHPHVMGLVGLAEKEPGVPYVILPFMDKGDLLTYVRDPAVSLTLHDVIKFCADIADGMDYLSSLKCVHRDLAARNCMLDTGNRVKVADFGLCRDIYEKGYYTSNNKKKLPIRWMALESIEHGAYSTKSDVWSLGVVLWELLTRGLTPYPGVDGWDVVNFLRRRRLPPPYFCPESLYNLMMVCWANDPIKRPTFGIIKSELLLLIGQNSSGVSFPGPSHDKTSIQQDDLVSVKGNASKHVKRGKGLHKGFDIQDTSAGVLNKKSALGKTTLNSRKVSREQVMKLRPSCADESEASRDVLPALTGDALDPRKTDGSETRCGLSIMSSMARPGVVSNFLITLPECFSDREVSKLAISLYENLVDNYEPPRKFTNPFLSLSRKFSKRSTEKWRQDIKMKYRIKTREDVSDDEESGGGSEDPRIGDDGAYHLLSPRSPERWSTISDDRNCSFRTYANVSSGDSLLTVLNTTTAGTPFCKDNDISGDCSTISPPRLHLPLSRQASQQ</sequence>
<dbReference type="InterPro" id="IPR017441">
    <property type="entry name" value="Protein_kinase_ATP_BS"/>
</dbReference>
<dbReference type="GO" id="GO:0016477">
    <property type="term" value="P:cell migration"/>
    <property type="evidence" value="ECO:0007669"/>
    <property type="project" value="TreeGrafter"/>
</dbReference>
<dbReference type="PANTHER" id="PTHR24416:SF564">
    <property type="entry name" value="MACROPHAGE-STIMULATING PROTEIN RECEPTOR"/>
    <property type="match status" value="1"/>
</dbReference>
<dbReference type="PANTHER" id="PTHR24416">
    <property type="entry name" value="TYROSINE-PROTEIN KINASE RECEPTOR"/>
    <property type="match status" value="1"/>
</dbReference>
<dbReference type="SUPFAM" id="SSF56112">
    <property type="entry name" value="Protein kinase-like (PK-like)"/>
    <property type="match status" value="1"/>
</dbReference>
<dbReference type="GO" id="GO:0004714">
    <property type="term" value="F:transmembrane receptor protein tyrosine kinase activity"/>
    <property type="evidence" value="ECO:0007669"/>
    <property type="project" value="UniProtKB-EC"/>
</dbReference>
<dbReference type="Pfam" id="PF07714">
    <property type="entry name" value="PK_Tyr_Ser-Thr"/>
    <property type="match status" value="1"/>
</dbReference>
<keyword evidence="14" id="KW-1185">Reference proteome</keyword>
<evidence type="ECO:0000313" key="13">
    <source>
        <dbReference type="EMBL" id="CAL1528842.1"/>
    </source>
</evidence>
<evidence type="ECO:0000256" key="7">
    <source>
        <dbReference type="ARBA" id="ARBA00023137"/>
    </source>
</evidence>
<name>A0AAV2H630_LYMST</name>